<dbReference type="STRING" id="1514971.AUR64_11965"/>
<keyword evidence="1" id="KW-0479">Metal-binding</keyword>
<sequence>MTTTLTVEGMSCDGCEKSVVEALEGVDGVDSASADHEANTASVEGDADPLDLVVAVNDAGYEAQA</sequence>
<dbReference type="RefSeq" id="WP_058581642.1">
    <property type="nucleotide sequence ID" value="NZ_LOPU01000018.1"/>
</dbReference>
<comment type="caution">
    <text evidence="3">The sequence shown here is derived from an EMBL/GenBank/DDBJ whole genome shotgun (WGS) entry which is preliminary data.</text>
</comment>
<dbReference type="OrthoDB" id="44171at2157"/>
<gene>
    <name evidence="3" type="ORF">AUR64_11965</name>
</gene>
<feature type="domain" description="HMA" evidence="2">
    <location>
        <begin position="1"/>
        <end position="64"/>
    </location>
</feature>
<protein>
    <submittedName>
        <fullName evidence="3">Heavy metal transporter</fullName>
    </submittedName>
</protein>
<keyword evidence="4" id="KW-1185">Reference proteome</keyword>
<dbReference type="EMBL" id="LOPU01000018">
    <property type="protein sequence ID" value="KTG10288.1"/>
    <property type="molecule type" value="Genomic_DNA"/>
</dbReference>
<dbReference type="SUPFAM" id="SSF55008">
    <property type="entry name" value="HMA, heavy metal-associated domain"/>
    <property type="match status" value="1"/>
</dbReference>
<dbReference type="GO" id="GO:0046872">
    <property type="term" value="F:metal ion binding"/>
    <property type="evidence" value="ECO:0007669"/>
    <property type="project" value="UniProtKB-KW"/>
</dbReference>
<dbReference type="Proteomes" id="UP000054387">
    <property type="component" value="Unassembled WGS sequence"/>
</dbReference>
<dbReference type="PROSITE" id="PS50846">
    <property type="entry name" value="HMA_2"/>
    <property type="match status" value="1"/>
</dbReference>
<accession>A0A0W1RAH7</accession>
<dbReference type="PANTHER" id="PTHR22814:SF287">
    <property type="entry name" value="COPPER TRANSPORT PROTEIN ATX1"/>
    <property type="match status" value="1"/>
</dbReference>
<evidence type="ECO:0000313" key="3">
    <source>
        <dbReference type="EMBL" id="KTG10288.1"/>
    </source>
</evidence>
<dbReference type="InterPro" id="IPR006121">
    <property type="entry name" value="HMA_dom"/>
</dbReference>
<proteinExistence type="predicted"/>
<dbReference type="InterPro" id="IPR036163">
    <property type="entry name" value="HMA_dom_sf"/>
</dbReference>
<dbReference type="PANTHER" id="PTHR22814">
    <property type="entry name" value="COPPER TRANSPORT PROTEIN ATOX1-RELATED"/>
    <property type="match status" value="1"/>
</dbReference>
<reference evidence="3 4" key="1">
    <citation type="submission" date="2015-12" db="EMBL/GenBank/DDBJ databases">
        <title>Haloprofundus marisrubri gen. nov., sp. nov., an extremely halophilic archaeon isolated from the Discovery deep brine-seawater interface in the Red Sea.</title>
        <authorList>
            <person name="Zhang G."/>
            <person name="Stingl U."/>
            <person name="Rashid M."/>
        </authorList>
    </citation>
    <scope>NUCLEOTIDE SEQUENCE [LARGE SCALE GENOMIC DNA]</scope>
    <source>
        <strain evidence="3 4">SB9</strain>
    </source>
</reference>
<evidence type="ECO:0000259" key="2">
    <source>
        <dbReference type="PROSITE" id="PS50846"/>
    </source>
</evidence>
<dbReference type="CDD" id="cd00371">
    <property type="entry name" value="HMA"/>
    <property type="match status" value="1"/>
</dbReference>
<organism evidence="3 4">
    <name type="scientific">Haloprofundus marisrubri</name>
    <dbReference type="NCBI Taxonomy" id="1514971"/>
    <lineage>
        <taxon>Archaea</taxon>
        <taxon>Methanobacteriati</taxon>
        <taxon>Methanobacteriota</taxon>
        <taxon>Stenosarchaea group</taxon>
        <taxon>Halobacteria</taxon>
        <taxon>Halobacteriales</taxon>
        <taxon>Haloferacaceae</taxon>
        <taxon>Haloprofundus</taxon>
    </lineage>
</organism>
<evidence type="ECO:0000313" key="4">
    <source>
        <dbReference type="Proteomes" id="UP000054387"/>
    </source>
</evidence>
<dbReference type="Gene3D" id="3.30.70.100">
    <property type="match status" value="1"/>
</dbReference>
<name>A0A0W1RAH7_9EURY</name>
<dbReference type="AlphaFoldDB" id="A0A0W1RAH7"/>
<evidence type="ECO:0000256" key="1">
    <source>
        <dbReference type="ARBA" id="ARBA00022723"/>
    </source>
</evidence>
<dbReference type="Pfam" id="PF00403">
    <property type="entry name" value="HMA"/>
    <property type="match status" value="1"/>
</dbReference>